<accession>A0A9P6EBS1</accession>
<dbReference type="InterPro" id="IPR000210">
    <property type="entry name" value="BTB/POZ_dom"/>
</dbReference>
<dbReference type="PROSITE" id="PS50097">
    <property type="entry name" value="BTB"/>
    <property type="match status" value="1"/>
</dbReference>
<dbReference type="OrthoDB" id="3235673at2759"/>
<dbReference type="EMBL" id="MU157870">
    <property type="protein sequence ID" value="KAF9526523.1"/>
    <property type="molecule type" value="Genomic_DNA"/>
</dbReference>
<dbReference type="AlphaFoldDB" id="A0A9P6EBS1"/>
<comment type="caution">
    <text evidence="2">The sequence shown here is derived from an EMBL/GenBank/DDBJ whole genome shotgun (WGS) entry which is preliminary data.</text>
</comment>
<reference evidence="2" key="1">
    <citation type="submission" date="2020-11" db="EMBL/GenBank/DDBJ databases">
        <authorList>
            <consortium name="DOE Joint Genome Institute"/>
            <person name="Ahrendt S."/>
            <person name="Riley R."/>
            <person name="Andreopoulos W."/>
            <person name="Labutti K."/>
            <person name="Pangilinan J."/>
            <person name="Ruiz-Duenas F.J."/>
            <person name="Barrasa J.M."/>
            <person name="Sanchez-Garcia M."/>
            <person name="Camarero S."/>
            <person name="Miyauchi S."/>
            <person name="Serrano A."/>
            <person name="Linde D."/>
            <person name="Babiker R."/>
            <person name="Drula E."/>
            <person name="Ayuso-Fernandez I."/>
            <person name="Pacheco R."/>
            <person name="Padilla G."/>
            <person name="Ferreira P."/>
            <person name="Barriuso J."/>
            <person name="Kellner H."/>
            <person name="Castanera R."/>
            <person name="Alfaro M."/>
            <person name="Ramirez L."/>
            <person name="Pisabarro A.G."/>
            <person name="Kuo A."/>
            <person name="Tritt A."/>
            <person name="Lipzen A."/>
            <person name="He G."/>
            <person name="Yan M."/>
            <person name="Ng V."/>
            <person name="Cullen D."/>
            <person name="Martin F."/>
            <person name="Rosso M.-N."/>
            <person name="Henrissat B."/>
            <person name="Hibbett D."/>
            <person name="Martinez A.T."/>
            <person name="Grigoriev I.V."/>
        </authorList>
    </citation>
    <scope>NUCLEOTIDE SEQUENCE</scope>
    <source>
        <strain evidence="2">CBS 506.95</strain>
    </source>
</reference>
<feature type="domain" description="BTB" evidence="1">
    <location>
        <begin position="39"/>
        <end position="112"/>
    </location>
</feature>
<evidence type="ECO:0000313" key="2">
    <source>
        <dbReference type="EMBL" id="KAF9526523.1"/>
    </source>
</evidence>
<protein>
    <recommendedName>
        <fullName evidence="1">BTB domain-containing protein</fullName>
    </recommendedName>
</protein>
<name>A0A9P6EBS1_9AGAR</name>
<proteinExistence type="predicted"/>
<dbReference type="Proteomes" id="UP000807306">
    <property type="component" value="Unassembled WGS sequence"/>
</dbReference>
<gene>
    <name evidence="2" type="ORF">CPB83DRAFT_876800</name>
</gene>
<sequence length="351" mass="39421">MSDFSTNRHAESLPGPATRFSDAPVAMPARHPDIWFSDGNIILVAGGYYFRVHLGLLCRHSAPMRQLITTLVEKRNSCKFIEHQVAIDLSDQPQDLCRFLLALYDGTSGLKFDTHDFESVSALLRLSTKYGVEHIRRDILRGLSTSWPRTLSAWENREAEATDGNGNYKPRTIYPHPIALLPAAFYDLCRSSASDIATGFTFNNSSGASEDHMLSDEDLLNALRGREHASRFLSTFVVGELEGRETSPSCIYKNDLDPLRKRICEATFEATTFEVLRDVNGVVFNRSSDPLFAIMDADLMQGRGDGSSGRLRPIHRACEPCRLEFAGVVDSAREEMWRKIPSWFGLNIPNW</sequence>
<evidence type="ECO:0000259" key="1">
    <source>
        <dbReference type="PROSITE" id="PS50097"/>
    </source>
</evidence>
<keyword evidence="3" id="KW-1185">Reference proteome</keyword>
<evidence type="ECO:0000313" key="3">
    <source>
        <dbReference type="Proteomes" id="UP000807306"/>
    </source>
</evidence>
<dbReference type="InterPro" id="IPR011333">
    <property type="entry name" value="SKP1/BTB/POZ_sf"/>
</dbReference>
<dbReference type="Gene3D" id="3.30.710.10">
    <property type="entry name" value="Potassium Channel Kv1.1, Chain A"/>
    <property type="match status" value="1"/>
</dbReference>
<organism evidence="2 3">
    <name type="scientific">Crepidotus variabilis</name>
    <dbReference type="NCBI Taxonomy" id="179855"/>
    <lineage>
        <taxon>Eukaryota</taxon>
        <taxon>Fungi</taxon>
        <taxon>Dikarya</taxon>
        <taxon>Basidiomycota</taxon>
        <taxon>Agaricomycotina</taxon>
        <taxon>Agaricomycetes</taxon>
        <taxon>Agaricomycetidae</taxon>
        <taxon>Agaricales</taxon>
        <taxon>Agaricineae</taxon>
        <taxon>Crepidotaceae</taxon>
        <taxon>Crepidotus</taxon>
    </lineage>
</organism>